<organism evidence="3 4">
    <name type="scientific">Thermotoga petrophila</name>
    <dbReference type="NCBI Taxonomy" id="93929"/>
    <lineage>
        <taxon>Bacteria</taxon>
        <taxon>Thermotogati</taxon>
        <taxon>Thermotogota</taxon>
        <taxon>Thermotogae</taxon>
        <taxon>Thermotogales</taxon>
        <taxon>Thermotogaceae</taxon>
        <taxon>Thermotoga</taxon>
    </lineage>
</organism>
<dbReference type="InterPro" id="IPR046357">
    <property type="entry name" value="PPIase_dom_sf"/>
</dbReference>
<dbReference type="InterPro" id="IPR000297">
    <property type="entry name" value="PPIase_PpiC"/>
</dbReference>
<dbReference type="Gene3D" id="3.10.50.40">
    <property type="match status" value="1"/>
</dbReference>
<dbReference type="InterPro" id="IPR050245">
    <property type="entry name" value="PrsA_foldase"/>
</dbReference>
<evidence type="ECO:0000313" key="3">
    <source>
        <dbReference type="EMBL" id="KUK23491.1"/>
    </source>
</evidence>
<proteinExistence type="predicted"/>
<keyword evidence="1" id="KW-0697">Rotamase</keyword>
<dbReference type="Gene3D" id="1.10.4030.10">
    <property type="entry name" value="Porin chaperone SurA, peptide-binding domain"/>
    <property type="match status" value="1"/>
</dbReference>
<name>A0A101ERC3_9THEM</name>
<evidence type="ECO:0000256" key="1">
    <source>
        <dbReference type="PROSITE-ProRule" id="PRU00278"/>
    </source>
</evidence>
<dbReference type="Pfam" id="PF13145">
    <property type="entry name" value="Rotamase_2"/>
    <property type="match status" value="1"/>
</dbReference>
<comment type="caution">
    <text evidence="3">The sequence shown here is derived from an EMBL/GenBank/DDBJ whole genome shotgun (WGS) entry which is preliminary data.</text>
</comment>
<dbReference type="PATRIC" id="fig|93930.3.peg.1192"/>
<dbReference type="Proteomes" id="UP000058636">
    <property type="component" value="Unassembled WGS sequence"/>
</dbReference>
<dbReference type="InterPro" id="IPR027304">
    <property type="entry name" value="Trigger_fact/SurA_dom_sf"/>
</dbReference>
<evidence type="ECO:0000256" key="2">
    <source>
        <dbReference type="SAM" id="SignalP"/>
    </source>
</evidence>
<dbReference type="PANTHER" id="PTHR47245">
    <property type="entry name" value="PEPTIDYLPROLYL ISOMERASE"/>
    <property type="match status" value="1"/>
</dbReference>
<dbReference type="GO" id="GO:0003755">
    <property type="term" value="F:peptidyl-prolyl cis-trans isomerase activity"/>
    <property type="evidence" value="ECO:0007669"/>
    <property type="project" value="UniProtKB-KW"/>
</dbReference>
<dbReference type="PANTHER" id="PTHR47245:SF2">
    <property type="entry name" value="PEPTIDYL-PROLYL CIS-TRANS ISOMERASE HP_0175-RELATED"/>
    <property type="match status" value="1"/>
</dbReference>
<dbReference type="PROSITE" id="PS50198">
    <property type="entry name" value="PPIC_PPIASE_2"/>
    <property type="match status" value="1"/>
</dbReference>
<feature type="chain" id="PRO_5041044197" evidence="2">
    <location>
        <begin position="21"/>
        <end position="329"/>
    </location>
</feature>
<keyword evidence="1" id="KW-0413">Isomerase</keyword>
<dbReference type="AlphaFoldDB" id="A0A101ERC3"/>
<dbReference type="SUPFAM" id="SSF109998">
    <property type="entry name" value="Triger factor/SurA peptide-binding domain-like"/>
    <property type="match status" value="1"/>
</dbReference>
<dbReference type="Pfam" id="PF13624">
    <property type="entry name" value="SurA_N_3"/>
    <property type="match status" value="1"/>
</dbReference>
<feature type="signal peptide" evidence="2">
    <location>
        <begin position="1"/>
        <end position="20"/>
    </location>
</feature>
<gene>
    <name evidence="3" type="ORF">XD57_0407</name>
</gene>
<keyword evidence="2" id="KW-0732">Signal</keyword>
<evidence type="ECO:0000313" key="4">
    <source>
        <dbReference type="Proteomes" id="UP000058636"/>
    </source>
</evidence>
<dbReference type="EMBL" id="LGFG01000020">
    <property type="protein sequence ID" value="KUK23491.1"/>
    <property type="molecule type" value="Genomic_DNA"/>
</dbReference>
<protein>
    <submittedName>
        <fullName evidence="3">Basic membrane protein, putative</fullName>
    </submittedName>
</protein>
<accession>A0A101ERC3</accession>
<dbReference type="SUPFAM" id="SSF54534">
    <property type="entry name" value="FKBP-like"/>
    <property type="match status" value="1"/>
</dbReference>
<sequence>MRKLIFVILVVLGISLFGQATTTSSTVVAIVNGNPITSDLLELEADIDGILRSIAQIDLRFFNVLTGTEEGLKLLLKYKQEVLNSLIDDLLVQQLAEKEGVGVSDEEVKKEVEARLKETVETMGITLEDLDKFLQRAGYGDLESFKKRLHWHMKTQLSLQRLQEKITQNATVTLEEAQNYYNQNKETYRIPAAAHLYRITTEDKSKMDEALSKIRKGEDFLEVATQVATGGDLGWIEEGKLEKDIESVIFDAPEGAILGPFESEGKFVLYKVVEKRSSSYKKFEEVKQEIMDKLLADKKNQLWNNWFNKVFEEFKKNSQIEIKLGGSQG</sequence>
<reference evidence="3 4" key="1">
    <citation type="journal article" date="2015" name="MBio">
        <title>Genome-Resolved Metagenomic Analysis Reveals Roles for Candidate Phyla and Other Microbial Community Members in Biogeochemical Transformations in Oil Reservoirs.</title>
        <authorList>
            <person name="Hu P."/>
            <person name="Tom L."/>
            <person name="Singh A."/>
            <person name="Thomas B.C."/>
            <person name="Baker B.J."/>
            <person name="Piceno Y.M."/>
            <person name="Andersen G.L."/>
            <person name="Banfield J.F."/>
        </authorList>
    </citation>
    <scope>NUCLEOTIDE SEQUENCE [LARGE SCALE GENOMIC DNA]</scope>
    <source>
        <strain evidence="3">46_26</strain>
    </source>
</reference>